<feature type="binding site" evidence="13">
    <location>
        <position position="325"/>
    </location>
    <ligand>
        <name>K(+)</name>
        <dbReference type="ChEBI" id="CHEBI:29103"/>
    </ligand>
</feature>
<dbReference type="Proteomes" id="UP000886100">
    <property type="component" value="Unassembled WGS sequence"/>
</dbReference>
<feature type="transmembrane region" description="Helical" evidence="14">
    <location>
        <begin position="281"/>
        <end position="301"/>
    </location>
</feature>
<evidence type="ECO:0000256" key="1">
    <source>
        <dbReference type="ARBA" id="ARBA00004429"/>
    </source>
</evidence>
<name>A0A7C5IZG0_9GAMM</name>
<feature type="transmembrane region" description="Helical" evidence="14">
    <location>
        <begin position="69"/>
        <end position="90"/>
    </location>
</feature>
<gene>
    <name evidence="15" type="ORF">ENJ98_05520</name>
</gene>
<dbReference type="InterPro" id="IPR004772">
    <property type="entry name" value="TrkH"/>
</dbReference>
<feature type="transmembrane region" description="Helical" evidence="14">
    <location>
        <begin position="38"/>
        <end position="57"/>
    </location>
</feature>
<evidence type="ECO:0000256" key="8">
    <source>
        <dbReference type="ARBA" id="ARBA00022958"/>
    </source>
</evidence>
<evidence type="ECO:0000256" key="2">
    <source>
        <dbReference type="ARBA" id="ARBA00009137"/>
    </source>
</evidence>
<comment type="subcellular location">
    <subcellularLocation>
        <location evidence="1 12">Cell inner membrane</location>
        <topology evidence="1 12">Multi-pass membrane protein</topology>
    </subcellularLocation>
</comment>
<protein>
    <recommendedName>
        <fullName evidence="12">Trk system potassium uptake protein</fullName>
    </recommendedName>
</protein>
<dbReference type="NCBIfam" id="TIGR00933">
    <property type="entry name" value="2a38"/>
    <property type="match status" value="1"/>
</dbReference>
<dbReference type="InterPro" id="IPR003445">
    <property type="entry name" value="Cat_transpt"/>
</dbReference>
<keyword evidence="8 12" id="KW-0630">Potassium</keyword>
<organism evidence="15">
    <name type="scientific">Thiolapillus brandeum</name>
    <dbReference type="NCBI Taxonomy" id="1076588"/>
    <lineage>
        <taxon>Bacteria</taxon>
        <taxon>Pseudomonadati</taxon>
        <taxon>Pseudomonadota</taxon>
        <taxon>Gammaproteobacteria</taxon>
        <taxon>Chromatiales</taxon>
        <taxon>Sedimenticolaceae</taxon>
        <taxon>Thiolapillus</taxon>
    </lineage>
</organism>
<evidence type="ECO:0000256" key="14">
    <source>
        <dbReference type="SAM" id="Phobius"/>
    </source>
</evidence>
<dbReference type="EMBL" id="DROM01000333">
    <property type="protein sequence ID" value="HHH13677.1"/>
    <property type="molecule type" value="Genomic_DNA"/>
</dbReference>
<dbReference type="GO" id="GO:0046872">
    <property type="term" value="F:metal ion binding"/>
    <property type="evidence" value="ECO:0007669"/>
    <property type="project" value="UniProtKB-KW"/>
</dbReference>
<evidence type="ECO:0000256" key="10">
    <source>
        <dbReference type="ARBA" id="ARBA00023065"/>
    </source>
</evidence>
<comment type="function">
    <text evidence="12">Low-affinity potassium transport system. Interacts with Trk system potassium uptake protein TrkA.</text>
</comment>
<dbReference type="Pfam" id="PF02386">
    <property type="entry name" value="TrkH"/>
    <property type="match status" value="1"/>
</dbReference>
<evidence type="ECO:0000256" key="5">
    <source>
        <dbReference type="ARBA" id="ARBA00022519"/>
    </source>
</evidence>
<keyword evidence="10 12" id="KW-0406">Ion transport</keyword>
<keyword evidence="9 14" id="KW-1133">Transmembrane helix</keyword>
<feature type="binding site" evidence="13">
    <location>
        <position position="220"/>
    </location>
    <ligand>
        <name>K(+)</name>
        <dbReference type="ChEBI" id="CHEBI:29103"/>
    </ligand>
</feature>
<evidence type="ECO:0000256" key="9">
    <source>
        <dbReference type="ARBA" id="ARBA00022989"/>
    </source>
</evidence>
<feature type="transmembrane region" description="Helical" evidence="14">
    <location>
        <begin position="237"/>
        <end position="260"/>
    </location>
</feature>
<evidence type="ECO:0000256" key="3">
    <source>
        <dbReference type="ARBA" id="ARBA00022448"/>
    </source>
</evidence>
<reference evidence="15" key="1">
    <citation type="journal article" date="2020" name="mSystems">
        <title>Genome- and Community-Level Interaction Insights into Carbon Utilization and Element Cycling Functions of Hydrothermarchaeota in Hydrothermal Sediment.</title>
        <authorList>
            <person name="Zhou Z."/>
            <person name="Liu Y."/>
            <person name="Xu W."/>
            <person name="Pan J."/>
            <person name="Luo Z.H."/>
            <person name="Li M."/>
        </authorList>
    </citation>
    <scope>NUCLEOTIDE SEQUENCE [LARGE SCALE GENOMIC DNA]</scope>
    <source>
        <strain evidence="15">HyVt-535</strain>
    </source>
</reference>
<feature type="transmembrane region" description="Helical" evidence="14">
    <location>
        <begin position="182"/>
        <end position="203"/>
    </location>
</feature>
<dbReference type="GO" id="GO:0015379">
    <property type="term" value="F:potassium:chloride symporter activity"/>
    <property type="evidence" value="ECO:0007669"/>
    <property type="project" value="InterPro"/>
</dbReference>
<evidence type="ECO:0000256" key="7">
    <source>
        <dbReference type="ARBA" id="ARBA00022692"/>
    </source>
</evidence>
<dbReference type="PIRSF" id="PIRSF006247">
    <property type="entry name" value="TrkH"/>
    <property type="match status" value="1"/>
</dbReference>
<dbReference type="AlphaFoldDB" id="A0A7C5IZG0"/>
<keyword evidence="11 12" id="KW-0472">Membrane</keyword>
<keyword evidence="3 12" id="KW-0813">Transport</keyword>
<feature type="binding site" evidence="13">
    <location>
        <position position="112"/>
    </location>
    <ligand>
        <name>K(+)</name>
        <dbReference type="ChEBI" id="CHEBI:29103"/>
    </ligand>
</feature>
<feature type="binding site" evidence="13">
    <location>
        <position position="326"/>
    </location>
    <ligand>
        <name>K(+)</name>
        <dbReference type="ChEBI" id="CHEBI:29103"/>
    </ligand>
</feature>
<evidence type="ECO:0000256" key="13">
    <source>
        <dbReference type="PIRSR" id="PIRSR006247-1"/>
    </source>
</evidence>
<sequence>MHLTVVQRILGLLLMLFSATMLPPLAVSLGYGDGAWPAFAAAFAITLAVGVLSWLPVRGQHRELRLRDGFVVVVMFWTVLSATGALPFVLAEHPHLSVTDAFFESVSGLTTTGATVITGLDGLPKSILYYRQQLQWLGGMGIIVLAVAVLPMLGIGGMQLYKAETPGPIKDSKLTPRITETAKALWFIYLALTLACTLGYWLAGMTPFDALAHAFSTVAIGGFSTHDASMGHFDSTAIYLVGVLFMFLAGVNFALHFSVVRPLWKKGDLRALAGYWRDSEFRFYLLLMLVVVAVTILGLHFTATHGSFGENVVHGLFQAVSIGTTTGFTTAEWHNWPGFIAIVLLFSSFVGGCAGSTGGGIKVIRFLLLIKQGAREITRLVHPNAQIPVRVGEKTIPSRVVEAVWGFFALYVASFTVMYLVLAATGIDLMTAFSAVAASINNLGPGLGEVGSNYAGLHDPAKWILCFAMLLGRLEIFTLLVLLSPAFWRR</sequence>
<feature type="transmembrane region" description="Helical" evidence="14">
    <location>
        <begin position="461"/>
        <end position="483"/>
    </location>
</feature>
<feature type="transmembrane region" description="Helical" evidence="14">
    <location>
        <begin position="136"/>
        <end position="161"/>
    </location>
</feature>
<evidence type="ECO:0000256" key="12">
    <source>
        <dbReference type="PIRNR" id="PIRNR006247"/>
    </source>
</evidence>
<keyword evidence="4 12" id="KW-1003">Cell membrane</keyword>
<proteinExistence type="inferred from homology"/>
<feature type="transmembrane region" description="Helical" evidence="14">
    <location>
        <begin position="403"/>
        <end position="424"/>
    </location>
</feature>
<dbReference type="GO" id="GO:0005886">
    <property type="term" value="C:plasma membrane"/>
    <property type="evidence" value="ECO:0007669"/>
    <property type="project" value="UniProtKB-SubCell"/>
</dbReference>
<feature type="binding site" evidence="13">
    <location>
        <position position="221"/>
    </location>
    <ligand>
        <name>K(+)</name>
        <dbReference type="ChEBI" id="CHEBI:29103"/>
    </ligand>
</feature>
<feature type="binding site" evidence="13">
    <location>
        <position position="111"/>
    </location>
    <ligand>
        <name>K(+)</name>
        <dbReference type="ChEBI" id="CHEBI:29103"/>
    </ligand>
</feature>
<comment type="caution">
    <text evidence="15">The sequence shown here is derived from an EMBL/GenBank/DDBJ whole genome shotgun (WGS) entry which is preliminary data.</text>
</comment>
<dbReference type="PANTHER" id="PTHR32024">
    <property type="entry name" value="TRK SYSTEM POTASSIUM UPTAKE PROTEIN TRKG-RELATED"/>
    <property type="match status" value="1"/>
</dbReference>
<keyword evidence="13" id="KW-0479">Metal-binding</keyword>
<comment type="similarity">
    <text evidence="2 12">Belongs to the TrkH potassium transport family.</text>
</comment>
<keyword evidence="6 12" id="KW-0633">Potassium transport</keyword>
<evidence type="ECO:0000256" key="6">
    <source>
        <dbReference type="ARBA" id="ARBA00022538"/>
    </source>
</evidence>
<dbReference type="PANTHER" id="PTHR32024:SF2">
    <property type="entry name" value="TRK SYSTEM POTASSIUM UPTAKE PROTEIN TRKG-RELATED"/>
    <property type="match status" value="1"/>
</dbReference>
<keyword evidence="5 12" id="KW-0997">Cell inner membrane</keyword>
<accession>A0A7C5IZG0</accession>
<evidence type="ECO:0000313" key="15">
    <source>
        <dbReference type="EMBL" id="HHH13677.1"/>
    </source>
</evidence>
<feature type="binding site" evidence="13">
    <location>
        <position position="443"/>
    </location>
    <ligand>
        <name>K(+)</name>
        <dbReference type="ChEBI" id="CHEBI:29103"/>
    </ligand>
</feature>
<feature type="transmembrane region" description="Helical" evidence="14">
    <location>
        <begin position="339"/>
        <end position="361"/>
    </location>
</feature>
<keyword evidence="7 14" id="KW-0812">Transmembrane</keyword>
<feature type="binding site" evidence="13">
    <location>
        <position position="442"/>
    </location>
    <ligand>
        <name>K(+)</name>
        <dbReference type="ChEBI" id="CHEBI:29103"/>
    </ligand>
</feature>
<evidence type="ECO:0000256" key="11">
    <source>
        <dbReference type="ARBA" id="ARBA00023136"/>
    </source>
</evidence>
<evidence type="ECO:0000256" key="4">
    <source>
        <dbReference type="ARBA" id="ARBA00022475"/>
    </source>
</evidence>